<keyword evidence="1" id="KW-1133">Transmembrane helix</keyword>
<dbReference type="EMBL" id="SSSN01000005">
    <property type="protein sequence ID" value="THG34243.1"/>
    <property type="molecule type" value="Genomic_DNA"/>
</dbReference>
<reference evidence="2 3" key="1">
    <citation type="submission" date="2019-04" db="EMBL/GenBank/DDBJ databases">
        <authorList>
            <person name="Jiang L."/>
        </authorList>
    </citation>
    <scope>NUCLEOTIDE SEQUENCE [LARGE SCALE GENOMIC DNA]</scope>
    <source>
        <strain evidence="2 3">YIM 131861</strain>
    </source>
</reference>
<evidence type="ECO:0000313" key="2">
    <source>
        <dbReference type="EMBL" id="THG34243.1"/>
    </source>
</evidence>
<name>A0A4S4FU83_9MICO</name>
<protein>
    <submittedName>
        <fullName evidence="2">Uncharacterized protein</fullName>
    </submittedName>
</protein>
<evidence type="ECO:0000256" key="1">
    <source>
        <dbReference type="SAM" id="Phobius"/>
    </source>
</evidence>
<evidence type="ECO:0000313" key="3">
    <source>
        <dbReference type="Proteomes" id="UP000307380"/>
    </source>
</evidence>
<gene>
    <name evidence="2" type="ORF">E6C70_08075</name>
</gene>
<sequence length="65" mass="7430">MDWTFWVAVIGALLLIGLWAYFKDHLQRRARRAESVDVDAAHGLHESADQVERGRRAANLGWPTE</sequence>
<keyword evidence="1" id="KW-0472">Membrane</keyword>
<keyword evidence="1" id="KW-0812">Transmembrane</keyword>
<dbReference type="RefSeq" id="WP_136424041.1">
    <property type="nucleotide sequence ID" value="NZ_SSSN01000005.1"/>
</dbReference>
<accession>A0A4S4FU83</accession>
<proteinExistence type="predicted"/>
<dbReference type="OrthoDB" id="5007650at2"/>
<comment type="caution">
    <text evidence="2">The sequence shown here is derived from an EMBL/GenBank/DDBJ whole genome shotgun (WGS) entry which is preliminary data.</text>
</comment>
<organism evidence="2 3">
    <name type="scientific">Orlajensenia flava</name>
    <dbReference type="NCBI Taxonomy" id="2565934"/>
    <lineage>
        <taxon>Bacteria</taxon>
        <taxon>Bacillati</taxon>
        <taxon>Actinomycetota</taxon>
        <taxon>Actinomycetes</taxon>
        <taxon>Micrococcales</taxon>
        <taxon>Microbacteriaceae</taxon>
        <taxon>Orlajensenia</taxon>
    </lineage>
</organism>
<dbReference type="AlphaFoldDB" id="A0A4S4FU83"/>
<feature type="transmembrane region" description="Helical" evidence="1">
    <location>
        <begin position="6"/>
        <end position="22"/>
    </location>
</feature>
<dbReference type="Proteomes" id="UP000307380">
    <property type="component" value="Unassembled WGS sequence"/>
</dbReference>
<keyword evidence="3" id="KW-1185">Reference proteome</keyword>